<dbReference type="EMBL" id="LKAQ01000004">
    <property type="protein sequence ID" value="OIQ49510.1"/>
    <property type="molecule type" value="Genomic_DNA"/>
</dbReference>
<evidence type="ECO:0000259" key="1">
    <source>
        <dbReference type="Pfam" id="PF20250"/>
    </source>
</evidence>
<evidence type="ECO:0000313" key="3">
    <source>
        <dbReference type="Proteomes" id="UP000181901"/>
    </source>
</evidence>
<dbReference type="Pfam" id="PF20250">
    <property type="entry name" value="FapA_N"/>
    <property type="match status" value="1"/>
</dbReference>
<dbReference type="Proteomes" id="UP000181901">
    <property type="component" value="Unassembled WGS sequence"/>
</dbReference>
<sequence>MWLTGVICVTKGVAPAGTDRPDEQPFPFIMQKRCVMADEESLKTCPEAVFRFSMSEDGMKLGVNRYFPPNGGKGPSVALLKAQVAACGVRLPVDEDAAKRIVEAVTTGAEFRGITLVRGIPPREPREATLAPLGDLEFPVFPGDRFLRFRPAAKAADGESIDGRPVPPSTTFTPKPVKVELGENVAWDSSEEAYYSQVWGLARIRDDVVSVDPVARITPDEVEVVGTLFHKDFRGKPITPERIEKELRDMGVLIPVDLQGLAAKLRQAADMNMSLPNQVLVKGTHPVPGRDGWLESLVATREETGTEDAAGRLDFRDRGVYPMVNTGQIIGRLHPPTPGEGGIDIHGKTIPPHAGRELKITLGENVLLQTDGVTYSSKAQGVAVMERNTLSVTQCLVIQGNVDLNSGNVKVEHGSVKVLGSIQAGFSVSAPTHILVEGSIESAAVYAGGLVEVKGGILMPDGGEILSDGRVIANYAVGARIRAKHDVVIANEIQNSVIRTGGRLIALSGKGTVQGGVILARRGIEVNELGSELGVATTVGIIVEEAEDEKLREERGRVVQAIKKIEATLGTEPPEVLLARTPEAKRPALFEVVKHREALIQRREALSAKIHRLLLRHQEEMQGVTIQVKKFVHPGTMITFGKTRKKVEKRLEASTFYWDPEKRDVLCR</sequence>
<name>A0A1J5MSB6_9BACT</name>
<protein>
    <recommendedName>
        <fullName evidence="1">Flagellar Assembly Protein A N-terminal region domain-containing protein</fullName>
    </recommendedName>
</protein>
<accession>A0A1J5MSB6</accession>
<gene>
    <name evidence="2" type="ORF">BerOc1_01435</name>
</gene>
<keyword evidence="3" id="KW-1185">Reference proteome</keyword>
<dbReference type="InterPro" id="IPR046865">
    <property type="entry name" value="FapA_b_solenoid"/>
</dbReference>
<feature type="domain" description="Flagellar Assembly Protein A N-terminal region" evidence="1">
    <location>
        <begin position="216"/>
        <end position="387"/>
    </location>
</feature>
<proteinExistence type="predicted"/>
<evidence type="ECO:0000313" key="2">
    <source>
        <dbReference type="EMBL" id="OIQ49510.1"/>
    </source>
</evidence>
<organism evidence="2 3">
    <name type="scientific">Pseudodesulfovibrio hydrargyri</name>
    <dbReference type="NCBI Taxonomy" id="2125990"/>
    <lineage>
        <taxon>Bacteria</taxon>
        <taxon>Pseudomonadati</taxon>
        <taxon>Thermodesulfobacteriota</taxon>
        <taxon>Desulfovibrionia</taxon>
        <taxon>Desulfovibrionales</taxon>
        <taxon>Desulfovibrionaceae</taxon>
    </lineage>
</organism>
<dbReference type="InterPro" id="IPR046866">
    <property type="entry name" value="FapA_N"/>
</dbReference>
<dbReference type="PANTHER" id="PTHR38032:SF1">
    <property type="entry name" value="RNA-BINDING PROTEIN KHPB N-TERMINAL DOMAIN-CONTAINING PROTEIN"/>
    <property type="match status" value="1"/>
</dbReference>
<dbReference type="AlphaFoldDB" id="A0A1J5MSB6"/>
<dbReference type="PANTHER" id="PTHR38032">
    <property type="entry name" value="POLYMERASE-RELATED"/>
    <property type="match status" value="1"/>
</dbReference>
<dbReference type="Pfam" id="PF03961">
    <property type="entry name" value="FapA"/>
    <property type="match status" value="1"/>
</dbReference>
<reference evidence="2 3" key="1">
    <citation type="submission" date="2015-09" db="EMBL/GenBank/DDBJ databases">
        <title>Genome of Desulfovibrio dechloracetivorans BerOc1, a mercury methylating strain isolated from highly hydrocarbons and metals contaminated coastal sediments.</title>
        <authorList>
            <person name="Goni Urriza M."/>
            <person name="Gassie C."/>
            <person name="Bouchez O."/>
            <person name="Klopp C."/>
            <person name="Ranchou-Peyruse A."/>
            <person name="Remy G."/>
        </authorList>
    </citation>
    <scope>NUCLEOTIDE SEQUENCE [LARGE SCALE GENOMIC DNA]</scope>
    <source>
        <strain evidence="2 3">BerOc1</strain>
    </source>
</reference>
<comment type="caution">
    <text evidence="2">The sequence shown here is derived from an EMBL/GenBank/DDBJ whole genome shotgun (WGS) entry which is preliminary data.</text>
</comment>
<dbReference type="InterPro" id="IPR005646">
    <property type="entry name" value="FapA"/>
</dbReference>